<protein>
    <submittedName>
        <fullName evidence="1">Uncharacterized protein</fullName>
    </submittedName>
</protein>
<dbReference type="HOGENOM" id="CLU_3399018_0_0_12"/>
<reference evidence="1 2" key="1">
    <citation type="submission" date="2012-06" db="EMBL/GenBank/DDBJ databases">
        <title>The complete chromosome of genome of Turneriella parva DSM 21527.</title>
        <authorList>
            <consortium name="US DOE Joint Genome Institute (JGI-PGF)"/>
            <person name="Lucas S."/>
            <person name="Han J."/>
            <person name="Lapidus A."/>
            <person name="Bruce D."/>
            <person name="Goodwin L."/>
            <person name="Pitluck S."/>
            <person name="Peters L."/>
            <person name="Kyrpides N."/>
            <person name="Mavromatis K."/>
            <person name="Ivanova N."/>
            <person name="Mikhailova N."/>
            <person name="Chertkov O."/>
            <person name="Detter J.C."/>
            <person name="Tapia R."/>
            <person name="Han C."/>
            <person name="Land M."/>
            <person name="Hauser L."/>
            <person name="Markowitz V."/>
            <person name="Cheng J.-F."/>
            <person name="Hugenholtz P."/>
            <person name="Woyke T."/>
            <person name="Wu D."/>
            <person name="Gronow S."/>
            <person name="Wellnitz S."/>
            <person name="Brambilla E."/>
            <person name="Klenk H.-P."/>
            <person name="Eisen J.A."/>
        </authorList>
    </citation>
    <scope>NUCLEOTIDE SEQUENCE [LARGE SCALE GENOMIC DNA]</scope>
    <source>
        <strain evidence="2">ATCC BAA-1111 / DSM 21527 / NCTC 11395 / H</strain>
    </source>
</reference>
<name>I4B7C9_TURPD</name>
<dbReference type="KEGG" id="tpx:Turpa_2546"/>
<dbReference type="Proteomes" id="UP000006048">
    <property type="component" value="Chromosome"/>
</dbReference>
<accession>I4B7C9</accession>
<keyword evidence="2" id="KW-1185">Reference proteome</keyword>
<dbReference type="EMBL" id="CP002959">
    <property type="protein sequence ID" value="AFM13186.1"/>
    <property type="molecule type" value="Genomic_DNA"/>
</dbReference>
<dbReference type="STRING" id="869212.Turpa_2546"/>
<gene>
    <name evidence="1" type="ordered locus">Turpa_2546</name>
</gene>
<evidence type="ECO:0000313" key="1">
    <source>
        <dbReference type="EMBL" id="AFM13186.1"/>
    </source>
</evidence>
<organism evidence="1 2">
    <name type="scientific">Turneriella parva (strain ATCC BAA-1111 / DSM 21527 / NCTC 11395 / H)</name>
    <name type="common">Leptospira parva</name>
    <dbReference type="NCBI Taxonomy" id="869212"/>
    <lineage>
        <taxon>Bacteria</taxon>
        <taxon>Pseudomonadati</taxon>
        <taxon>Spirochaetota</taxon>
        <taxon>Spirochaetia</taxon>
        <taxon>Leptospirales</taxon>
        <taxon>Leptospiraceae</taxon>
        <taxon>Turneriella</taxon>
    </lineage>
</organism>
<sequence length="31" mass="3592">MDVYRIPNGIAVGDQSIATKYRQSFFEIVSW</sequence>
<evidence type="ECO:0000313" key="2">
    <source>
        <dbReference type="Proteomes" id="UP000006048"/>
    </source>
</evidence>
<dbReference type="AlphaFoldDB" id="I4B7C9"/>
<proteinExistence type="predicted"/>